<evidence type="ECO:0000313" key="4">
    <source>
        <dbReference type="Proteomes" id="UP000034140"/>
    </source>
</evidence>
<dbReference type="GO" id="GO:0046872">
    <property type="term" value="F:metal ion binding"/>
    <property type="evidence" value="ECO:0007669"/>
    <property type="project" value="UniProtKB-KW"/>
</dbReference>
<dbReference type="InterPro" id="IPR037523">
    <property type="entry name" value="VOC_core"/>
</dbReference>
<dbReference type="InterPro" id="IPR051785">
    <property type="entry name" value="MMCE/EMCE_epimerase"/>
</dbReference>
<name>A0A0G0DBL9_9BACT</name>
<dbReference type="PANTHER" id="PTHR43048">
    <property type="entry name" value="METHYLMALONYL-COA EPIMERASE"/>
    <property type="match status" value="1"/>
</dbReference>
<dbReference type="PROSITE" id="PS51819">
    <property type="entry name" value="VOC"/>
    <property type="match status" value="1"/>
</dbReference>
<gene>
    <name evidence="3" type="ORF">UR96_C0029G0013</name>
</gene>
<keyword evidence="1" id="KW-0479">Metal-binding</keyword>
<dbReference type="AlphaFoldDB" id="A0A0G0DBL9"/>
<dbReference type="SUPFAM" id="SSF54593">
    <property type="entry name" value="Glyoxalase/Bleomycin resistance protein/Dihydroxybiphenyl dioxygenase"/>
    <property type="match status" value="1"/>
</dbReference>
<protein>
    <recommendedName>
        <fullName evidence="2">VOC domain-containing protein</fullName>
    </recommendedName>
</protein>
<accession>A0A0G0DBL9</accession>
<dbReference type="PANTHER" id="PTHR43048:SF4">
    <property type="entry name" value="RING-CLEAVING DIOXYGENASE-RELATED"/>
    <property type="match status" value="1"/>
</dbReference>
<dbReference type="Proteomes" id="UP000034140">
    <property type="component" value="Unassembled WGS sequence"/>
</dbReference>
<dbReference type="Pfam" id="PF00903">
    <property type="entry name" value="Glyoxalase"/>
    <property type="match status" value="1"/>
</dbReference>
<proteinExistence type="predicted"/>
<dbReference type="InterPro" id="IPR029068">
    <property type="entry name" value="Glyas_Bleomycin-R_OHBP_Dase"/>
</dbReference>
<feature type="domain" description="VOC" evidence="2">
    <location>
        <begin position="5"/>
        <end position="123"/>
    </location>
</feature>
<comment type="caution">
    <text evidence="3">The sequence shown here is derived from an EMBL/GenBank/DDBJ whole genome shotgun (WGS) entry which is preliminary data.</text>
</comment>
<dbReference type="GO" id="GO:0046491">
    <property type="term" value="P:L-methylmalonyl-CoA metabolic process"/>
    <property type="evidence" value="ECO:0007669"/>
    <property type="project" value="TreeGrafter"/>
</dbReference>
<dbReference type="GO" id="GO:0004493">
    <property type="term" value="F:methylmalonyl-CoA epimerase activity"/>
    <property type="evidence" value="ECO:0007669"/>
    <property type="project" value="TreeGrafter"/>
</dbReference>
<dbReference type="EMBL" id="LBRE01000029">
    <property type="protein sequence ID" value="KKP91679.1"/>
    <property type="molecule type" value="Genomic_DNA"/>
</dbReference>
<organism evidence="3 4">
    <name type="scientific">candidate division WS6 bacterium GW2011_GWC1_36_11</name>
    <dbReference type="NCBI Taxonomy" id="1619090"/>
    <lineage>
        <taxon>Bacteria</taxon>
        <taxon>Candidatus Dojkabacteria</taxon>
    </lineage>
</organism>
<evidence type="ECO:0000313" key="3">
    <source>
        <dbReference type="EMBL" id="KKP91679.1"/>
    </source>
</evidence>
<dbReference type="Gene3D" id="3.10.180.10">
    <property type="entry name" value="2,3-Dihydroxybiphenyl 1,2-Dioxygenase, domain 1"/>
    <property type="match status" value="1"/>
</dbReference>
<evidence type="ECO:0000256" key="1">
    <source>
        <dbReference type="ARBA" id="ARBA00022723"/>
    </source>
</evidence>
<evidence type="ECO:0000259" key="2">
    <source>
        <dbReference type="PROSITE" id="PS51819"/>
    </source>
</evidence>
<reference evidence="3 4" key="1">
    <citation type="journal article" date="2015" name="Nature">
        <title>rRNA introns, odd ribosomes, and small enigmatic genomes across a large radiation of phyla.</title>
        <authorList>
            <person name="Brown C.T."/>
            <person name="Hug L.A."/>
            <person name="Thomas B.C."/>
            <person name="Sharon I."/>
            <person name="Castelle C.J."/>
            <person name="Singh A."/>
            <person name="Wilkins M.J."/>
            <person name="Williams K.H."/>
            <person name="Banfield J.F."/>
        </authorList>
    </citation>
    <scope>NUCLEOTIDE SEQUENCE [LARGE SCALE GENOMIC DNA]</scope>
</reference>
<dbReference type="InterPro" id="IPR004360">
    <property type="entry name" value="Glyas_Fos-R_dOase_dom"/>
</dbReference>
<sequence length="123" mass="13825">MKIEKLFAICLLVDSYEKSLNFYTNVLGFKVNSKDGVFTDFKLGETSLAIFQKDGAEGMFPKKYMKVGGSAVIAFQVSNLEKFCKSIEEKNVTIFEGPKTTEWGQRVAYIQDPDSNIIEISES</sequence>